<name>A0A1V2EY73_9SPHN</name>
<feature type="repeat" description="TPR" evidence="1">
    <location>
        <begin position="52"/>
        <end position="85"/>
    </location>
</feature>
<dbReference type="AlphaFoldDB" id="A0A1V2EY73"/>
<accession>A0A1V2EY73</accession>
<dbReference type="InterPro" id="IPR019734">
    <property type="entry name" value="TPR_rpt"/>
</dbReference>
<keyword evidence="1" id="KW-0802">TPR repeat</keyword>
<dbReference type="PROSITE" id="PS50005">
    <property type="entry name" value="TPR"/>
    <property type="match status" value="1"/>
</dbReference>
<protein>
    <submittedName>
        <fullName evidence="3">Uncharacterized protein</fullName>
    </submittedName>
</protein>
<proteinExistence type="predicted"/>
<dbReference type="Gene3D" id="1.25.40.10">
    <property type="entry name" value="Tetratricopeptide repeat domain"/>
    <property type="match status" value="1"/>
</dbReference>
<dbReference type="EMBL" id="MPSB01000001">
    <property type="protein sequence ID" value="ONF97622.1"/>
    <property type="molecule type" value="Genomic_DNA"/>
</dbReference>
<feature type="signal peptide" evidence="2">
    <location>
        <begin position="1"/>
        <end position="20"/>
    </location>
</feature>
<gene>
    <name evidence="3" type="ORF">SPHI_02530</name>
</gene>
<evidence type="ECO:0000256" key="1">
    <source>
        <dbReference type="PROSITE-ProRule" id="PRU00339"/>
    </source>
</evidence>
<evidence type="ECO:0000313" key="3">
    <source>
        <dbReference type="EMBL" id="ONF97622.1"/>
    </source>
</evidence>
<dbReference type="SUPFAM" id="SSF48452">
    <property type="entry name" value="TPR-like"/>
    <property type="match status" value="1"/>
</dbReference>
<evidence type="ECO:0000313" key="4">
    <source>
        <dbReference type="Proteomes" id="UP000188729"/>
    </source>
</evidence>
<sequence length="115" mass="12004">MRTMIMFALAAGTFAAPALAGDRTGYQAIAAGDYTAAEKTLVNERRIFPHRPELMINLGTVYARTGRVSEAASLYRAALASEPVEMALPDGGAASSHVVAQRGLDSLAPVALAGR</sequence>
<dbReference type="InterPro" id="IPR011990">
    <property type="entry name" value="TPR-like_helical_dom_sf"/>
</dbReference>
<organism evidence="3 4">
    <name type="scientific">Sphingomonas jeddahensis</name>
    <dbReference type="NCBI Taxonomy" id="1915074"/>
    <lineage>
        <taxon>Bacteria</taxon>
        <taxon>Pseudomonadati</taxon>
        <taxon>Pseudomonadota</taxon>
        <taxon>Alphaproteobacteria</taxon>
        <taxon>Sphingomonadales</taxon>
        <taxon>Sphingomonadaceae</taxon>
        <taxon>Sphingomonas</taxon>
    </lineage>
</organism>
<comment type="caution">
    <text evidence="3">The sequence shown here is derived from an EMBL/GenBank/DDBJ whole genome shotgun (WGS) entry which is preliminary data.</text>
</comment>
<keyword evidence="4" id="KW-1185">Reference proteome</keyword>
<dbReference type="STRING" id="1915074.SPHI_02530"/>
<dbReference type="Pfam" id="PF14559">
    <property type="entry name" value="TPR_19"/>
    <property type="match status" value="1"/>
</dbReference>
<evidence type="ECO:0000256" key="2">
    <source>
        <dbReference type="SAM" id="SignalP"/>
    </source>
</evidence>
<feature type="chain" id="PRO_5012685682" evidence="2">
    <location>
        <begin position="21"/>
        <end position="115"/>
    </location>
</feature>
<reference evidence="3 4" key="1">
    <citation type="submission" date="2016-11" db="EMBL/GenBank/DDBJ databases">
        <title>Genome sequence of Sphingomonas jeddahensis G39.</title>
        <authorList>
            <person name="Poehlein A."/>
            <person name="Wuebbeler J.H."/>
            <person name="Steinbuechel A."/>
            <person name="Daniel R."/>
        </authorList>
    </citation>
    <scope>NUCLEOTIDE SEQUENCE [LARGE SCALE GENOMIC DNA]</scope>
    <source>
        <strain evidence="3 4">G39</strain>
    </source>
</reference>
<keyword evidence="2" id="KW-0732">Signal</keyword>
<dbReference type="Proteomes" id="UP000188729">
    <property type="component" value="Unassembled WGS sequence"/>
</dbReference>
<dbReference type="RefSeq" id="WP_076743068.1">
    <property type="nucleotide sequence ID" value="NZ_MPSB01000001.1"/>
</dbReference>
<dbReference type="OrthoDB" id="7583562at2"/>